<dbReference type="PANTHER" id="PTHR30251">
    <property type="entry name" value="PILUS ASSEMBLY CHAPERONE"/>
    <property type="match status" value="1"/>
</dbReference>
<organism evidence="3 4">
    <name type="scientific">Vibrio comitans NBRC 102076</name>
    <dbReference type="NCBI Taxonomy" id="1219078"/>
    <lineage>
        <taxon>Bacteria</taxon>
        <taxon>Pseudomonadati</taxon>
        <taxon>Pseudomonadota</taxon>
        <taxon>Gammaproteobacteria</taxon>
        <taxon>Vibrionales</taxon>
        <taxon>Vibrionaceae</taxon>
        <taxon>Vibrio</taxon>
    </lineage>
</organism>
<dbReference type="AlphaFoldDB" id="A0A4Y3IN83"/>
<dbReference type="RefSeq" id="WP_141271249.1">
    <property type="nucleotide sequence ID" value="NZ_BJLH01000008.1"/>
</dbReference>
<dbReference type="Pfam" id="PF00345">
    <property type="entry name" value="PapD_N"/>
    <property type="match status" value="1"/>
</dbReference>
<proteinExistence type="predicted"/>
<sequence>MNGIRWLVFILTMLLSSMCMAYQVNPMFQLMEVVGSQSQSSYQISNDSPTAVLLEIRAYKVEFDADSQEALTPADEDFLILPPQMRIEAGGNQRFRIRYLGSNQINQTAVYRVIFEQIKTTEIETETSQVKFMFNFSTIAFVSPTECEPILKSSLKDDTLEVMNTGNCVLDLNKARFELSNAYSKTHLKWPQFQAVDTSEYLLPGRPKLVKIPEKYQEFDSVESTLNK</sequence>
<keyword evidence="1" id="KW-0732">Signal</keyword>
<protein>
    <recommendedName>
        <fullName evidence="2">Pili assembly chaperone N-terminal domain-containing protein</fullName>
    </recommendedName>
</protein>
<gene>
    <name evidence="3" type="ORF">VCO01S_20390</name>
</gene>
<evidence type="ECO:0000313" key="4">
    <source>
        <dbReference type="Proteomes" id="UP000318242"/>
    </source>
</evidence>
<dbReference type="PANTHER" id="PTHR30251:SF4">
    <property type="entry name" value="SLR1668 PROTEIN"/>
    <property type="match status" value="1"/>
</dbReference>
<reference evidence="3 4" key="1">
    <citation type="submission" date="2019-06" db="EMBL/GenBank/DDBJ databases">
        <title>Whole genome shotgun sequence of Vibrio comitans NBRC 102076.</title>
        <authorList>
            <person name="Hosoyama A."/>
            <person name="Uohara A."/>
            <person name="Ohji S."/>
            <person name="Ichikawa N."/>
        </authorList>
    </citation>
    <scope>NUCLEOTIDE SEQUENCE [LARGE SCALE GENOMIC DNA]</scope>
    <source>
        <strain evidence="3 4">NBRC 102076</strain>
    </source>
</reference>
<dbReference type="GO" id="GO:0071555">
    <property type="term" value="P:cell wall organization"/>
    <property type="evidence" value="ECO:0007669"/>
    <property type="project" value="InterPro"/>
</dbReference>
<feature type="signal peptide" evidence="1">
    <location>
        <begin position="1"/>
        <end position="21"/>
    </location>
</feature>
<dbReference type="InterPro" id="IPR013783">
    <property type="entry name" value="Ig-like_fold"/>
</dbReference>
<evidence type="ECO:0000259" key="2">
    <source>
        <dbReference type="Pfam" id="PF00345"/>
    </source>
</evidence>
<dbReference type="EMBL" id="BJLH01000008">
    <property type="protein sequence ID" value="GEA60846.1"/>
    <property type="molecule type" value="Genomic_DNA"/>
</dbReference>
<dbReference type="InterPro" id="IPR050643">
    <property type="entry name" value="Periplasmic_pilus_chap"/>
</dbReference>
<dbReference type="InterPro" id="IPR016147">
    <property type="entry name" value="Pili_assmbl_chaperone_N"/>
</dbReference>
<name>A0A4Y3IN83_9VIBR</name>
<dbReference type="InterPro" id="IPR008962">
    <property type="entry name" value="PapD-like_sf"/>
</dbReference>
<dbReference type="Proteomes" id="UP000318242">
    <property type="component" value="Unassembled WGS sequence"/>
</dbReference>
<evidence type="ECO:0000256" key="1">
    <source>
        <dbReference type="SAM" id="SignalP"/>
    </source>
</evidence>
<keyword evidence="4" id="KW-1185">Reference proteome</keyword>
<dbReference type="OrthoDB" id="5871680at2"/>
<dbReference type="Gene3D" id="2.60.40.10">
    <property type="entry name" value="Immunoglobulins"/>
    <property type="match status" value="1"/>
</dbReference>
<comment type="caution">
    <text evidence="3">The sequence shown here is derived from an EMBL/GenBank/DDBJ whole genome shotgun (WGS) entry which is preliminary data.</text>
</comment>
<dbReference type="GO" id="GO:0030288">
    <property type="term" value="C:outer membrane-bounded periplasmic space"/>
    <property type="evidence" value="ECO:0007669"/>
    <property type="project" value="InterPro"/>
</dbReference>
<feature type="chain" id="PRO_5021497614" description="Pili assembly chaperone N-terminal domain-containing protein" evidence="1">
    <location>
        <begin position="22"/>
        <end position="228"/>
    </location>
</feature>
<evidence type="ECO:0000313" key="3">
    <source>
        <dbReference type="EMBL" id="GEA60846.1"/>
    </source>
</evidence>
<feature type="domain" description="Pili assembly chaperone N-terminal" evidence="2">
    <location>
        <begin position="35"/>
        <end position="146"/>
    </location>
</feature>
<dbReference type="SUPFAM" id="SSF49354">
    <property type="entry name" value="PapD-like"/>
    <property type="match status" value="1"/>
</dbReference>
<accession>A0A4Y3IN83</accession>